<proteinExistence type="predicted"/>
<evidence type="ECO:0000313" key="3">
    <source>
        <dbReference type="Proteomes" id="UP001163046"/>
    </source>
</evidence>
<protein>
    <submittedName>
        <fullName evidence="2">Uncharacterized protein</fullName>
    </submittedName>
</protein>
<organism evidence="2 3">
    <name type="scientific">Desmophyllum pertusum</name>
    <dbReference type="NCBI Taxonomy" id="174260"/>
    <lineage>
        <taxon>Eukaryota</taxon>
        <taxon>Metazoa</taxon>
        <taxon>Cnidaria</taxon>
        <taxon>Anthozoa</taxon>
        <taxon>Hexacorallia</taxon>
        <taxon>Scleractinia</taxon>
        <taxon>Caryophylliina</taxon>
        <taxon>Caryophylliidae</taxon>
        <taxon>Desmophyllum</taxon>
    </lineage>
</organism>
<feature type="transmembrane region" description="Helical" evidence="1">
    <location>
        <begin position="28"/>
        <end position="54"/>
    </location>
</feature>
<sequence length="131" mass="15261">MNHVTDFDSAKKIHECLLRYTEQTSKSLMPWFVFHIGLFGLVILLTLLSVISVIQSPQKVQTESIVKVWMSEVSASWLVTIQFAFPFLSACLVTRRFERMYDLINRGDTNLASSQELDAFFKLLYQMQVWF</sequence>
<dbReference type="AlphaFoldDB" id="A0A9W9ZB72"/>
<name>A0A9W9ZB72_9CNID</name>
<evidence type="ECO:0000256" key="1">
    <source>
        <dbReference type="SAM" id="Phobius"/>
    </source>
</evidence>
<dbReference type="Proteomes" id="UP001163046">
    <property type="component" value="Unassembled WGS sequence"/>
</dbReference>
<keyword evidence="1" id="KW-1133">Transmembrane helix</keyword>
<keyword evidence="1" id="KW-0812">Transmembrane</keyword>
<accession>A0A9W9ZB72</accession>
<gene>
    <name evidence="2" type="ORF">OS493_031987</name>
</gene>
<keyword evidence="3" id="KW-1185">Reference proteome</keyword>
<dbReference type="EMBL" id="MU826388">
    <property type="protein sequence ID" value="KAJ7376839.1"/>
    <property type="molecule type" value="Genomic_DNA"/>
</dbReference>
<comment type="caution">
    <text evidence="2">The sequence shown here is derived from an EMBL/GenBank/DDBJ whole genome shotgun (WGS) entry which is preliminary data.</text>
</comment>
<reference evidence="2" key="1">
    <citation type="submission" date="2023-01" db="EMBL/GenBank/DDBJ databases">
        <title>Genome assembly of the deep-sea coral Lophelia pertusa.</title>
        <authorList>
            <person name="Herrera S."/>
            <person name="Cordes E."/>
        </authorList>
    </citation>
    <scope>NUCLEOTIDE SEQUENCE</scope>
    <source>
        <strain evidence="2">USNM1676648</strain>
        <tissue evidence="2">Polyp</tissue>
    </source>
</reference>
<keyword evidence="1" id="KW-0472">Membrane</keyword>
<evidence type="ECO:0000313" key="2">
    <source>
        <dbReference type="EMBL" id="KAJ7376839.1"/>
    </source>
</evidence>
<feature type="transmembrane region" description="Helical" evidence="1">
    <location>
        <begin position="74"/>
        <end position="93"/>
    </location>
</feature>